<evidence type="ECO:0000313" key="3">
    <source>
        <dbReference type="Proteomes" id="UP001595636"/>
    </source>
</evidence>
<comment type="caution">
    <text evidence="2">The sequence shown here is derived from an EMBL/GenBank/DDBJ whole genome shotgun (WGS) entry which is preliminary data.</text>
</comment>
<gene>
    <name evidence="2" type="primary">tssE</name>
    <name evidence="2" type="ORF">ACFOKJ_00620</name>
</gene>
<evidence type="ECO:0000259" key="1">
    <source>
        <dbReference type="Pfam" id="PF04965"/>
    </source>
</evidence>
<dbReference type="RefSeq" id="WP_390276044.1">
    <property type="nucleotide sequence ID" value="NZ_JBHRYH010000002.1"/>
</dbReference>
<dbReference type="Gene3D" id="3.10.450.40">
    <property type="match status" value="1"/>
</dbReference>
<dbReference type="NCBIfam" id="TIGR03357">
    <property type="entry name" value="VI_zyme"/>
    <property type="match status" value="1"/>
</dbReference>
<accession>A0ABV7TQU9</accession>
<sequence length="136" mass="15312">MSGTSLFEMLTGHFADGSPVDAFDVRTQTIVSVMDNIQRILNSRAGSLSHLPDYGLPDLSVIYRELPASAHRLRDIIQATLLHYEPRIRSIEIELQPVDASATLAYTLVCHLQEAGLVRFGTWFTPEGRVQLKRYR</sequence>
<dbReference type="Proteomes" id="UP001595636">
    <property type="component" value="Unassembled WGS sequence"/>
</dbReference>
<name>A0ABV7TQU9_9NEIS</name>
<proteinExistence type="predicted"/>
<protein>
    <submittedName>
        <fullName evidence="2">Type VI secretion system baseplate subunit TssE</fullName>
    </submittedName>
</protein>
<dbReference type="EMBL" id="JBHRYH010000002">
    <property type="protein sequence ID" value="MFC3624648.1"/>
    <property type="molecule type" value="Genomic_DNA"/>
</dbReference>
<dbReference type="InterPro" id="IPR007048">
    <property type="entry name" value="IraD/Gp25-like"/>
</dbReference>
<feature type="domain" description="IraD/Gp25-like" evidence="1">
    <location>
        <begin position="32"/>
        <end position="105"/>
    </location>
</feature>
<reference evidence="3" key="1">
    <citation type="journal article" date="2019" name="Int. J. Syst. Evol. Microbiol.">
        <title>The Global Catalogue of Microorganisms (GCM) 10K type strain sequencing project: providing services to taxonomists for standard genome sequencing and annotation.</title>
        <authorList>
            <consortium name="The Broad Institute Genomics Platform"/>
            <consortium name="The Broad Institute Genome Sequencing Center for Infectious Disease"/>
            <person name="Wu L."/>
            <person name="Ma J."/>
        </authorList>
    </citation>
    <scope>NUCLEOTIDE SEQUENCE [LARGE SCALE GENOMIC DNA]</scope>
    <source>
        <strain evidence="3">KCTC 42195</strain>
    </source>
</reference>
<evidence type="ECO:0000313" key="2">
    <source>
        <dbReference type="EMBL" id="MFC3624648.1"/>
    </source>
</evidence>
<keyword evidence="3" id="KW-1185">Reference proteome</keyword>
<dbReference type="Pfam" id="PF04965">
    <property type="entry name" value="GPW_gp25"/>
    <property type="match status" value="1"/>
</dbReference>
<organism evidence="2 3">
    <name type="scientific">Vogesella amnigena</name>
    <dbReference type="NCBI Taxonomy" id="1507449"/>
    <lineage>
        <taxon>Bacteria</taxon>
        <taxon>Pseudomonadati</taxon>
        <taxon>Pseudomonadota</taxon>
        <taxon>Betaproteobacteria</taxon>
        <taxon>Neisseriales</taxon>
        <taxon>Chromobacteriaceae</taxon>
        <taxon>Vogesella</taxon>
    </lineage>
</organism>
<dbReference type="SUPFAM" id="SSF160719">
    <property type="entry name" value="gpW/gp25-like"/>
    <property type="match status" value="1"/>
</dbReference>
<dbReference type="InterPro" id="IPR017737">
    <property type="entry name" value="TssE1-like"/>
</dbReference>